<proteinExistence type="predicted"/>
<protein>
    <submittedName>
        <fullName evidence="1">Uncharacterized protein</fullName>
    </submittedName>
</protein>
<gene>
    <name evidence="1" type="ORF">HPB50_014222</name>
</gene>
<keyword evidence="2" id="KW-1185">Reference proteome</keyword>
<name>A0ACB7THV8_HYAAI</name>
<dbReference type="EMBL" id="CM023481">
    <property type="protein sequence ID" value="KAH6946625.1"/>
    <property type="molecule type" value="Genomic_DNA"/>
</dbReference>
<reference evidence="1" key="1">
    <citation type="submission" date="2020-05" db="EMBL/GenBank/DDBJ databases">
        <title>Large-scale comparative analyses of tick genomes elucidate their genetic diversity and vector capacities.</title>
        <authorList>
            <person name="Jia N."/>
            <person name="Wang J."/>
            <person name="Shi W."/>
            <person name="Du L."/>
            <person name="Sun Y."/>
            <person name="Zhan W."/>
            <person name="Jiang J."/>
            <person name="Wang Q."/>
            <person name="Zhang B."/>
            <person name="Ji P."/>
            <person name="Sakyi L.B."/>
            <person name="Cui X."/>
            <person name="Yuan T."/>
            <person name="Jiang B."/>
            <person name="Yang W."/>
            <person name="Lam T.T.-Y."/>
            <person name="Chang Q."/>
            <person name="Ding S."/>
            <person name="Wang X."/>
            <person name="Zhu J."/>
            <person name="Ruan X."/>
            <person name="Zhao L."/>
            <person name="Wei J."/>
            <person name="Que T."/>
            <person name="Du C."/>
            <person name="Cheng J."/>
            <person name="Dai P."/>
            <person name="Han X."/>
            <person name="Huang E."/>
            <person name="Gao Y."/>
            <person name="Liu J."/>
            <person name="Shao H."/>
            <person name="Ye R."/>
            <person name="Li L."/>
            <person name="Wei W."/>
            <person name="Wang X."/>
            <person name="Wang C."/>
            <person name="Yang T."/>
            <person name="Huo Q."/>
            <person name="Li W."/>
            <person name="Guo W."/>
            <person name="Chen H."/>
            <person name="Zhou L."/>
            <person name="Ni X."/>
            <person name="Tian J."/>
            <person name="Zhou Y."/>
            <person name="Sheng Y."/>
            <person name="Liu T."/>
            <person name="Pan Y."/>
            <person name="Xia L."/>
            <person name="Li J."/>
            <person name="Zhao F."/>
            <person name="Cao W."/>
        </authorList>
    </citation>
    <scope>NUCLEOTIDE SEQUENCE</scope>
    <source>
        <strain evidence="1">Hyas-2018</strain>
    </source>
</reference>
<accession>A0ACB7THV8</accession>
<evidence type="ECO:0000313" key="1">
    <source>
        <dbReference type="EMBL" id="KAH6946625.1"/>
    </source>
</evidence>
<sequence length="332" mass="37212">MGISWSRKGGPARQVMPVREVAPCVMLDDVLELNERPLLCAVEQPTDAMRSGNPGESRTIFCHDMDGNYKEDRFIHGSDQANVHRLSHHGHIVDAFINYSHHVEATHSPGWTTACQWHGVGFQVFTLFLLPLGELIHVHSAGLHSWLYVLLPRLFIKTGTDLSSSLQMKIQKILSIIRDCFAHGNQFQASVIYITDPTQTPNIKVKITILRYLMYVLQAMDSGDLLVNTPETHSMVAKIFSWIRDQKGPEQKRVGRVAAFHGAVFENTFMSCTYKDTETYPSAGQDIAIVCRTGNAAEEAEEVYLRVVAILPDGGIHVHPRDDQNFHGATIR</sequence>
<comment type="caution">
    <text evidence="1">The sequence shown here is derived from an EMBL/GenBank/DDBJ whole genome shotgun (WGS) entry which is preliminary data.</text>
</comment>
<dbReference type="Proteomes" id="UP000821845">
    <property type="component" value="Chromosome 1"/>
</dbReference>
<evidence type="ECO:0000313" key="2">
    <source>
        <dbReference type="Proteomes" id="UP000821845"/>
    </source>
</evidence>
<organism evidence="1 2">
    <name type="scientific">Hyalomma asiaticum</name>
    <name type="common">Tick</name>
    <dbReference type="NCBI Taxonomy" id="266040"/>
    <lineage>
        <taxon>Eukaryota</taxon>
        <taxon>Metazoa</taxon>
        <taxon>Ecdysozoa</taxon>
        <taxon>Arthropoda</taxon>
        <taxon>Chelicerata</taxon>
        <taxon>Arachnida</taxon>
        <taxon>Acari</taxon>
        <taxon>Parasitiformes</taxon>
        <taxon>Ixodida</taxon>
        <taxon>Ixodoidea</taxon>
        <taxon>Ixodidae</taxon>
        <taxon>Hyalomminae</taxon>
        <taxon>Hyalomma</taxon>
    </lineage>
</organism>